<keyword evidence="10" id="KW-0326">Glycosidase</keyword>
<proteinExistence type="inferred from homology"/>
<keyword evidence="7 17" id="KW-1133">Transmembrane helix</keyword>
<dbReference type="OrthoDB" id="62120at2759"/>
<comment type="catalytic activity">
    <reaction evidence="12">
        <text>Successive hydrolysis of beta-D-glucose units from the non-reducing ends of (1-&gt;3)-beta-D-glucans, releasing alpha-glucose.</text>
        <dbReference type="EC" id="3.2.1.58"/>
    </reaction>
</comment>
<keyword evidence="9" id="KW-0325">Glycoprotein</keyword>
<gene>
    <name evidence="20" type="ORF">PCANC_03306</name>
    <name evidence="19" type="ORF">PCASD_07972</name>
</gene>
<feature type="domain" description="Glycoside hydrolase family 5" evidence="18">
    <location>
        <begin position="306"/>
        <end position="513"/>
    </location>
</feature>
<feature type="region of interest" description="Disordered" evidence="16">
    <location>
        <begin position="1"/>
        <end position="71"/>
    </location>
</feature>
<keyword evidence="21" id="KW-1185">Reference proteome</keyword>
<evidence type="ECO:0000256" key="4">
    <source>
        <dbReference type="ARBA" id="ARBA00022692"/>
    </source>
</evidence>
<dbReference type="EMBL" id="PGCJ01000035">
    <property type="protein sequence ID" value="PLW55213.1"/>
    <property type="molecule type" value="Genomic_DNA"/>
</dbReference>
<keyword evidence="11" id="KW-0961">Cell wall biogenesis/degradation</keyword>
<evidence type="ECO:0000256" key="3">
    <source>
        <dbReference type="ARBA" id="ARBA00022475"/>
    </source>
</evidence>
<dbReference type="InterPro" id="IPR001547">
    <property type="entry name" value="Glyco_hydro_5"/>
</dbReference>
<dbReference type="Gene3D" id="3.20.20.80">
    <property type="entry name" value="Glycosidases"/>
    <property type="match status" value="1"/>
</dbReference>
<dbReference type="GO" id="GO:0005886">
    <property type="term" value="C:plasma membrane"/>
    <property type="evidence" value="ECO:0007669"/>
    <property type="project" value="UniProtKB-SubCell"/>
</dbReference>
<comment type="subcellular location">
    <subcellularLocation>
        <location evidence="1">Cell membrane</location>
        <topology evidence="1">Single-pass type II membrane protein</topology>
    </subcellularLocation>
</comment>
<dbReference type="Proteomes" id="UP000235388">
    <property type="component" value="Unassembled WGS sequence"/>
</dbReference>
<dbReference type="EMBL" id="PGCI01000094">
    <property type="protein sequence ID" value="PLW41065.1"/>
    <property type="molecule type" value="Genomic_DNA"/>
</dbReference>
<evidence type="ECO:0000256" key="2">
    <source>
        <dbReference type="ARBA" id="ARBA00005641"/>
    </source>
</evidence>
<dbReference type="GO" id="GO:0009251">
    <property type="term" value="P:glucan catabolic process"/>
    <property type="evidence" value="ECO:0007669"/>
    <property type="project" value="TreeGrafter"/>
</dbReference>
<dbReference type="STRING" id="200324.A0A2N5UTG4"/>
<dbReference type="InterPro" id="IPR050386">
    <property type="entry name" value="Glycosyl_hydrolase_5"/>
</dbReference>
<evidence type="ECO:0000313" key="20">
    <source>
        <dbReference type="EMBL" id="PLW55213.1"/>
    </source>
</evidence>
<evidence type="ECO:0000259" key="18">
    <source>
        <dbReference type="Pfam" id="PF00150"/>
    </source>
</evidence>
<dbReference type="GO" id="GO:0071555">
    <property type="term" value="P:cell wall organization"/>
    <property type="evidence" value="ECO:0007669"/>
    <property type="project" value="UniProtKB-KW"/>
</dbReference>
<evidence type="ECO:0000256" key="15">
    <source>
        <dbReference type="ARBA" id="ARBA00041260"/>
    </source>
</evidence>
<dbReference type="InterPro" id="IPR017853">
    <property type="entry name" value="GH"/>
</dbReference>
<evidence type="ECO:0000256" key="10">
    <source>
        <dbReference type="ARBA" id="ARBA00023295"/>
    </source>
</evidence>
<dbReference type="EC" id="3.2.1.58" evidence="14"/>
<dbReference type="GO" id="GO:0004338">
    <property type="term" value="F:glucan exo-1,3-beta-glucosidase activity"/>
    <property type="evidence" value="ECO:0007669"/>
    <property type="project" value="UniProtKB-EC"/>
</dbReference>
<accession>A0A2N5UTG4</accession>
<evidence type="ECO:0000313" key="19">
    <source>
        <dbReference type="EMBL" id="PLW41065.1"/>
    </source>
</evidence>
<evidence type="ECO:0000256" key="17">
    <source>
        <dbReference type="SAM" id="Phobius"/>
    </source>
</evidence>
<dbReference type="FunFam" id="3.20.20.80:FF:000033">
    <property type="entry name" value="Glucan 1,3-beta-glucosidase A"/>
    <property type="match status" value="1"/>
</dbReference>
<evidence type="ECO:0000256" key="11">
    <source>
        <dbReference type="ARBA" id="ARBA00023316"/>
    </source>
</evidence>
<evidence type="ECO:0000256" key="14">
    <source>
        <dbReference type="ARBA" id="ARBA00038929"/>
    </source>
</evidence>
<keyword evidence="5" id="KW-0378">Hydrolase</keyword>
<keyword evidence="3" id="KW-1003">Cell membrane</keyword>
<evidence type="ECO:0000256" key="16">
    <source>
        <dbReference type="SAM" id="MobiDB-lite"/>
    </source>
</evidence>
<feature type="region of interest" description="Disordered" evidence="16">
    <location>
        <begin position="732"/>
        <end position="760"/>
    </location>
</feature>
<keyword evidence="8 17" id="KW-0472">Membrane</keyword>
<dbReference type="PANTHER" id="PTHR31297:SF34">
    <property type="entry name" value="GLUCAN 1,3-BETA-GLUCOSIDASE 2"/>
    <property type="match status" value="1"/>
</dbReference>
<comment type="function">
    <text evidence="13">Glucosidase involved in the degradation of cellulosic biomass. Active on lichenan.</text>
</comment>
<feature type="compositionally biased region" description="Low complexity" evidence="16">
    <location>
        <begin position="32"/>
        <end position="46"/>
    </location>
</feature>
<evidence type="ECO:0000256" key="7">
    <source>
        <dbReference type="ARBA" id="ARBA00022989"/>
    </source>
</evidence>
<evidence type="ECO:0000313" key="22">
    <source>
        <dbReference type="Proteomes" id="UP000235392"/>
    </source>
</evidence>
<evidence type="ECO:0000256" key="9">
    <source>
        <dbReference type="ARBA" id="ARBA00023180"/>
    </source>
</evidence>
<evidence type="ECO:0000256" key="1">
    <source>
        <dbReference type="ARBA" id="ARBA00004401"/>
    </source>
</evidence>
<evidence type="ECO:0000256" key="12">
    <source>
        <dbReference type="ARBA" id="ARBA00036824"/>
    </source>
</evidence>
<dbReference type="AlphaFoldDB" id="A0A2N5UTG4"/>
<evidence type="ECO:0000256" key="5">
    <source>
        <dbReference type="ARBA" id="ARBA00022801"/>
    </source>
</evidence>
<organism evidence="19 22">
    <name type="scientific">Puccinia coronata f. sp. avenae</name>
    <dbReference type="NCBI Taxonomy" id="200324"/>
    <lineage>
        <taxon>Eukaryota</taxon>
        <taxon>Fungi</taxon>
        <taxon>Dikarya</taxon>
        <taxon>Basidiomycota</taxon>
        <taxon>Pucciniomycotina</taxon>
        <taxon>Pucciniomycetes</taxon>
        <taxon>Pucciniales</taxon>
        <taxon>Pucciniaceae</taxon>
        <taxon>Puccinia</taxon>
    </lineage>
</organism>
<evidence type="ECO:0000256" key="13">
    <source>
        <dbReference type="ARBA" id="ARBA00037126"/>
    </source>
</evidence>
<feature type="transmembrane region" description="Helical" evidence="17">
    <location>
        <begin position="146"/>
        <end position="168"/>
    </location>
</feature>
<comment type="caution">
    <text evidence="19">The sequence shown here is derived from an EMBL/GenBank/DDBJ whole genome shotgun (WGS) entry which is preliminary data.</text>
</comment>
<dbReference type="Proteomes" id="UP000235392">
    <property type="component" value="Unassembled WGS sequence"/>
</dbReference>
<dbReference type="Pfam" id="PF00150">
    <property type="entry name" value="Cellulase"/>
    <property type="match status" value="1"/>
</dbReference>
<dbReference type="SUPFAM" id="SSF51445">
    <property type="entry name" value="(Trans)glycosidases"/>
    <property type="match status" value="1"/>
</dbReference>
<keyword evidence="4 17" id="KW-0812">Transmembrane</keyword>
<sequence>MTTPAGSRLPTPPRLMIPSESEPVDHMSVHDSYPPRARSPSSEPPEFFNHHPHRDPFAHEPSSPLDFPRRPSYLRNSAATCDSELTRIGSESWLHASGSVIALDKLEETEIEGVGLVHPSTSKPSGLKSFYNKSAPSLKKNRQHKVCLSLAGLALVVLAITIGTVVSMRKSRLADLGKVNPADGTLVTASGEVVKLWGKDGDKIKTDNGTTFEYKNPIGGTWVSIPFNDTAKPQGDSPPLNQPWDYSKRRILGVNLGGWLVLEPFITPYMFEPFSSHDANGETPTVVDEWTLSVALGDKLASTMEEHYRTFITEEDFMQIAAAGLNWVRLPVGWWMIETWAGEPFLEGVSFKYFLKALQWARKYGLRVNLDLHAVPGSQNGFNHSGKLGSINFLVGLMGVANAQRTLNYIRTLTQFISQPQYVNVVPMFSVLNEALVQKIGVTQMRSFYLQVYQMIRGITGYGAGKGPMMIIHDGFQGAGAGHTGWGGFLAGADRIGLDTHTYFAFDKQSNDSLGYNSYKPCTYWAKGFNQTNADFGFNFAGEYSLAVNDCGLWLNNVGIGSRYDGTYPTAKAPDSAFPMVGSCDLWKDYRTWTSDMKKSIADLAATSQDAMQNSFFWTWKISRSIRTPDMKPNPMWDYQLGLQQGWIRADARGSVGACGVVAGQQGATIPQQPWAGQYSDWQTGGGSDAPRTIDPAQLAQYGQWPPNQIIAQPGQNLVYPDVNNLPQYVPTGTPVTLKPESPNPRDVPVSGSLDPGSGWANPADRAGWYVPVKGCQYPDPWAGGGLPAPSSPFCAGSAIQPAKTSAPSLRRRYNKN</sequence>
<comment type="similarity">
    <text evidence="2">Belongs to the glycosyl hydrolase 5 (cellulase A) family.</text>
</comment>
<reference evidence="21 22" key="1">
    <citation type="submission" date="2017-11" db="EMBL/GenBank/DDBJ databases">
        <title>De novo assembly and phasing of dikaryotic genomes from two isolates of Puccinia coronata f. sp. avenae, the causal agent of oat crown rust.</title>
        <authorList>
            <person name="Miller M.E."/>
            <person name="Zhang Y."/>
            <person name="Omidvar V."/>
            <person name="Sperschneider J."/>
            <person name="Schwessinger B."/>
            <person name="Raley C."/>
            <person name="Palmer J.M."/>
            <person name="Garnica D."/>
            <person name="Upadhyaya N."/>
            <person name="Rathjen J."/>
            <person name="Taylor J.M."/>
            <person name="Park R.F."/>
            <person name="Dodds P.N."/>
            <person name="Hirsch C.D."/>
            <person name="Kianian S.F."/>
            <person name="Figueroa M."/>
        </authorList>
    </citation>
    <scope>NUCLEOTIDE SEQUENCE [LARGE SCALE GENOMIC DNA]</scope>
    <source>
        <strain evidence="20">12NC29</strain>
        <strain evidence="19">12SD80</strain>
    </source>
</reference>
<protein>
    <recommendedName>
        <fullName evidence="14">glucan 1,3-beta-glucosidase</fullName>
        <ecNumber evidence="14">3.2.1.58</ecNumber>
    </recommendedName>
    <alternativeName>
        <fullName evidence="15">Exo-1,3-beta-glucanase D</fullName>
    </alternativeName>
</protein>
<dbReference type="GO" id="GO:0009986">
    <property type="term" value="C:cell surface"/>
    <property type="evidence" value="ECO:0007669"/>
    <property type="project" value="TreeGrafter"/>
</dbReference>
<name>A0A2N5UTG4_9BASI</name>
<evidence type="ECO:0000256" key="8">
    <source>
        <dbReference type="ARBA" id="ARBA00023136"/>
    </source>
</evidence>
<evidence type="ECO:0000313" key="21">
    <source>
        <dbReference type="Proteomes" id="UP000235388"/>
    </source>
</evidence>
<dbReference type="GO" id="GO:0005576">
    <property type="term" value="C:extracellular region"/>
    <property type="evidence" value="ECO:0007669"/>
    <property type="project" value="TreeGrafter"/>
</dbReference>
<evidence type="ECO:0000256" key="6">
    <source>
        <dbReference type="ARBA" id="ARBA00022968"/>
    </source>
</evidence>
<keyword evidence="6" id="KW-0735">Signal-anchor</keyword>
<dbReference type="PANTHER" id="PTHR31297">
    <property type="entry name" value="GLUCAN ENDO-1,6-BETA-GLUCOSIDASE B"/>
    <property type="match status" value="1"/>
</dbReference>